<dbReference type="Proteomes" id="UP001520140">
    <property type="component" value="Unassembled WGS sequence"/>
</dbReference>
<protein>
    <submittedName>
        <fullName evidence="1">Uncharacterized protein</fullName>
    </submittedName>
</protein>
<organism evidence="1 2">
    <name type="scientific">Rhodococcoides kroppenstedtii</name>
    <dbReference type="NCBI Taxonomy" id="293050"/>
    <lineage>
        <taxon>Bacteria</taxon>
        <taxon>Bacillati</taxon>
        <taxon>Actinomycetota</taxon>
        <taxon>Actinomycetes</taxon>
        <taxon>Mycobacteriales</taxon>
        <taxon>Nocardiaceae</taxon>
        <taxon>Rhodococcoides</taxon>
    </lineage>
</organism>
<proteinExistence type="predicted"/>
<comment type="caution">
    <text evidence="1">The sequence shown here is derived from an EMBL/GenBank/DDBJ whole genome shotgun (WGS) entry which is preliminary data.</text>
</comment>
<evidence type="ECO:0000313" key="2">
    <source>
        <dbReference type="Proteomes" id="UP001520140"/>
    </source>
</evidence>
<sequence>MERNVLRGYLMRPEITMAAADGIRRTVPTHRDYFDDFLFTATAMAVGEGDGYTFVRACLAYRSVVGAELGSTPPLVPPAVAAVVSDVVGRFEGRSRADQRVPHRGNITRTQLDLAEEMY</sequence>
<accession>A0ABS7P056</accession>
<reference evidence="1 2" key="1">
    <citation type="submission" date="2020-06" db="EMBL/GenBank/DDBJ databases">
        <title>Taxonomy, biology and ecology of Rhodococcus bacteria occurring in California pistachio and other woody hosts as revealed by genome sequence analyses.</title>
        <authorList>
            <person name="Gai Y."/>
            <person name="Riely B."/>
        </authorList>
    </citation>
    <scope>NUCLEOTIDE SEQUENCE [LARGE SCALE GENOMIC DNA]</scope>
    <source>
        <strain evidence="1 2">BP-284</strain>
    </source>
</reference>
<name>A0ABS7P056_9NOCA</name>
<dbReference type="EMBL" id="JABUKG010000037">
    <property type="protein sequence ID" value="MBY6323005.1"/>
    <property type="molecule type" value="Genomic_DNA"/>
</dbReference>
<evidence type="ECO:0000313" key="1">
    <source>
        <dbReference type="EMBL" id="MBY6323005.1"/>
    </source>
</evidence>
<gene>
    <name evidence="1" type="ORF">HQ605_19515</name>
</gene>
<keyword evidence="2" id="KW-1185">Reference proteome</keyword>
<dbReference type="RefSeq" id="WP_157889547.1">
    <property type="nucleotide sequence ID" value="NZ_JABUKE010000043.1"/>
</dbReference>